<dbReference type="Gene3D" id="3.90.1170.10">
    <property type="entry name" value="Ribosomal protein L10e/L16"/>
    <property type="match status" value="1"/>
</dbReference>
<organism evidence="7 8">
    <name type="scientific">Candidatus Blackburnbacteria bacterium RIFCSPHIGHO2_01_FULL_43_15b</name>
    <dbReference type="NCBI Taxonomy" id="1797513"/>
    <lineage>
        <taxon>Bacteria</taxon>
        <taxon>Candidatus Blackburniibacteriota</taxon>
    </lineage>
</organism>
<dbReference type="PANTHER" id="PTHR12220:SF13">
    <property type="entry name" value="LARGE RIBOSOMAL SUBUNIT PROTEIN UL16M"/>
    <property type="match status" value="1"/>
</dbReference>
<sequence length="134" mass="14536">MQPKSSKYRKQFRGRRRGISTRGANVDFGEWGLKSLSCGWLTAKQIESARRAIAHTTSRGGKVWLRVFPHKPVTGRGAGVRMGGGKGDVVGHVAVIRPGRILFEIAGVSEGLAHEAFDKASSKLPFPTVIVQRG</sequence>
<comment type="caution">
    <text evidence="7">The sequence shown here is derived from an EMBL/GenBank/DDBJ whole genome shotgun (WGS) entry which is preliminary data.</text>
</comment>
<protein>
    <recommendedName>
        <fullName evidence="6">50S ribosomal protein L16</fullName>
    </recommendedName>
</protein>
<dbReference type="PANTHER" id="PTHR12220">
    <property type="entry name" value="50S/60S RIBOSOMAL PROTEIN L16"/>
    <property type="match status" value="1"/>
</dbReference>
<dbReference type="InterPro" id="IPR047873">
    <property type="entry name" value="Ribosomal_uL16"/>
</dbReference>
<keyword evidence="6" id="KW-0694">RNA-binding</keyword>
<dbReference type="PRINTS" id="PR00060">
    <property type="entry name" value="RIBOSOMALL16"/>
</dbReference>
<keyword evidence="4 5" id="KW-0687">Ribonucleoprotein</keyword>
<dbReference type="Proteomes" id="UP000177967">
    <property type="component" value="Unassembled WGS sequence"/>
</dbReference>
<dbReference type="GO" id="GO:0006412">
    <property type="term" value="P:translation"/>
    <property type="evidence" value="ECO:0007669"/>
    <property type="project" value="InterPro"/>
</dbReference>
<dbReference type="SUPFAM" id="SSF54686">
    <property type="entry name" value="Ribosomal protein L16p/L10e"/>
    <property type="match status" value="1"/>
</dbReference>
<keyword evidence="2 6" id="KW-0820">tRNA-binding</keyword>
<evidence type="ECO:0000256" key="2">
    <source>
        <dbReference type="ARBA" id="ARBA00022555"/>
    </source>
</evidence>
<dbReference type="InterPro" id="IPR000114">
    <property type="entry name" value="Ribosomal_uL16_bact-type"/>
</dbReference>
<evidence type="ECO:0000313" key="8">
    <source>
        <dbReference type="Proteomes" id="UP000177967"/>
    </source>
</evidence>
<reference evidence="7 8" key="1">
    <citation type="journal article" date="2016" name="Nat. Commun.">
        <title>Thousands of microbial genomes shed light on interconnected biogeochemical processes in an aquifer system.</title>
        <authorList>
            <person name="Anantharaman K."/>
            <person name="Brown C.T."/>
            <person name="Hug L.A."/>
            <person name="Sharon I."/>
            <person name="Castelle C.J."/>
            <person name="Probst A.J."/>
            <person name="Thomas B.C."/>
            <person name="Singh A."/>
            <person name="Wilkins M.J."/>
            <person name="Karaoz U."/>
            <person name="Brodie E.L."/>
            <person name="Williams K.H."/>
            <person name="Hubbard S.S."/>
            <person name="Banfield J.F."/>
        </authorList>
    </citation>
    <scope>NUCLEOTIDE SEQUENCE [LARGE SCALE GENOMIC DNA]</scope>
</reference>
<dbReference type="STRING" id="1797513.A2782_00800"/>
<keyword evidence="6" id="KW-0699">rRNA-binding</keyword>
<evidence type="ECO:0000313" key="7">
    <source>
        <dbReference type="EMBL" id="OGY08348.1"/>
    </source>
</evidence>
<dbReference type="NCBIfam" id="TIGR01164">
    <property type="entry name" value="rplP_bact"/>
    <property type="match status" value="1"/>
</dbReference>
<evidence type="ECO:0000256" key="5">
    <source>
        <dbReference type="RuleBase" id="RU004413"/>
    </source>
</evidence>
<evidence type="ECO:0000256" key="4">
    <source>
        <dbReference type="ARBA" id="ARBA00023274"/>
    </source>
</evidence>
<dbReference type="Pfam" id="PF00252">
    <property type="entry name" value="Ribosomal_L16"/>
    <property type="match status" value="1"/>
</dbReference>
<gene>
    <name evidence="7" type="ORF">A2782_00800</name>
</gene>
<dbReference type="InterPro" id="IPR036920">
    <property type="entry name" value="Ribosomal_uL16_sf"/>
</dbReference>
<evidence type="ECO:0000256" key="6">
    <source>
        <dbReference type="RuleBase" id="RU004414"/>
    </source>
</evidence>
<dbReference type="InterPro" id="IPR016180">
    <property type="entry name" value="Ribosomal_uL16_dom"/>
</dbReference>
<comment type="similarity">
    <text evidence="1 5">Belongs to the universal ribosomal protein uL16 family.</text>
</comment>
<evidence type="ECO:0000256" key="1">
    <source>
        <dbReference type="ARBA" id="ARBA00008931"/>
    </source>
</evidence>
<evidence type="ECO:0000256" key="3">
    <source>
        <dbReference type="ARBA" id="ARBA00022980"/>
    </source>
</evidence>
<name>A0A1G1UZ01_9BACT</name>
<dbReference type="FunFam" id="3.90.1170.10:FF:000001">
    <property type="entry name" value="50S ribosomal protein L16"/>
    <property type="match status" value="1"/>
</dbReference>
<dbReference type="GO" id="GO:0000049">
    <property type="term" value="F:tRNA binding"/>
    <property type="evidence" value="ECO:0007669"/>
    <property type="project" value="UniProtKB-KW"/>
</dbReference>
<dbReference type="CDD" id="cd01433">
    <property type="entry name" value="Ribosomal_L16_L10e"/>
    <property type="match status" value="1"/>
</dbReference>
<comment type="function">
    <text evidence="6">Binds 23S rRNA and is also seen to make contacts with the A and possibly P site tRNAs.</text>
</comment>
<comment type="subunit">
    <text evidence="6">Part of the 50S ribosomal subunit.</text>
</comment>
<dbReference type="GO" id="GO:0022625">
    <property type="term" value="C:cytosolic large ribosomal subunit"/>
    <property type="evidence" value="ECO:0007669"/>
    <property type="project" value="TreeGrafter"/>
</dbReference>
<dbReference type="AlphaFoldDB" id="A0A1G1UZ01"/>
<dbReference type="EMBL" id="MHBW01000029">
    <property type="protein sequence ID" value="OGY08348.1"/>
    <property type="molecule type" value="Genomic_DNA"/>
</dbReference>
<dbReference type="GO" id="GO:0003735">
    <property type="term" value="F:structural constituent of ribosome"/>
    <property type="evidence" value="ECO:0007669"/>
    <property type="project" value="InterPro"/>
</dbReference>
<accession>A0A1G1UZ01</accession>
<dbReference type="GO" id="GO:0019843">
    <property type="term" value="F:rRNA binding"/>
    <property type="evidence" value="ECO:0007669"/>
    <property type="project" value="UniProtKB-KW"/>
</dbReference>
<keyword evidence="3 5" id="KW-0689">Ribosomal protein</keyword>
<proteinExistence type="inferred from homology"/>